<proteinExistence type="predicted"/>
<evidence type="ECO:0000313" key="1">
    <source>
        <dbReference type="EMBL" id="DAF60402.1"/>
    </source>
</evidence>
<dbReference type="EMBL" id="BK032788">
    <property type="protein sequence ID" value="DAF60402.1"/>
    <property type="molecule type" value="Genomic_DNA"/>
</dbReference>
<name>A0A8S5TCC1_9CAUD</name>
<reference evidence="1" key="1">
    <citation type="journal article" date="2021" name="Proc. Natl. Acad. Sci. U.S.A.">
        <title>A Catalog of Tens of Thousands of Viruses from Human Metagenomes Reveals Hidden Associations with Chronic Diseases.</title>
        <authorList>
            <person name="Tisza M.J."/>
            <person name="Buck C.B."/>
        </authorList>
    </citation>
    <scope>NUCLEOTIDE SEQUENCE</scope>
    <source>
        <strain evidence="1">CtmHK36</strain>
    </source>
</reference>
<protein>
    <submittedName>
        <fullName evidence="1">NinB recombination protein</fullName>
    </submittedName>
</protein>
<organism evidence="1">
    <name type="scientific">Siphoviridae sp. ctmHK36</name>
    <dbReference type="NCBI Taxonomy" id="2827931"/>
    <lineage>
        <taxon>Viruses</taxon>
        <taxon>Duplodnaviria</taxon>
        <taxon>Heunggongvirae</taxon>
        <taxon>Uroviricota</taxon>
        <taxon>Caudoviricetes</taxon>
    </lineage>
</organism>
<dbReference type="InterPro" id="IPR036619">
    <property type="entry name" value="NinB_sf"/>
</dbReference>
<dbReference type="Gene3D" id="1.10.3790.10">
    <property type="entry name" value="NinB"/>
    <property type="match status" value="1"/>
</dbReference>
<sequence>MVYNMLNPLELQQFKERTEAMIEKAKKLQGDTFNEKLFVVELKERKPMRTIQQNAYLWVTITYVALEEGYPKDYIEGVFKEVNKDVFLRERQNKRGETYQYWRHLNEIDKEEMSQCIDRWLHHCSMVRGLYIPTPEDHYYMVWQTQVEREAERNKEFL</sequence>
<accession>A0A8S5TCC1</accession>